<name>A0A6M5KB80_9ACTN</name>
<dbReference type="EMBL" id="MT371051">
    <property type="protein sequence ID" value="QJU69522.1"/>
    <property type="molecule type" value="Genomic_DNA"/>
</dbReference>
<proteinExistence type="predicted"/>
<organism evidence="1">
    <name type="scientific">Nocardiopsis flavescens</name>
    <dbReference type="NCBI Taxonomy" id="758803"/>
    <lineage>
        <taxon>Bacteria</taxon>
        <taxon>Bacillati</taxon>
        <taxon>Actinomycetota</taxon>
        <taxon>Actinomycetes</taxon>
        <taxon>Streptosporangiales</taxon>
        <taxon>Nocardiopsidaceae</taxon>
        <taxon>Nocardiopsis</taxon>
    </lineage>
</organism>
<accession>A0A6M5KB80</accession>
<reference evidence="1" key="1">
    <citation type="submission" date="2020-04" db="EMBL/GenBank/DDBJ databases">
        <title>Discovery, Biosynthesis and Heterologous Production of Loongmycin A, a Potent Anti-Cancer indolocarbazole alkaloid.</title>
        <authorList>
            <person name="Yang C."/>
            <person name="Zhang B."/>
            <person name="Xue W."/>
            <person name="Li W."/>
            <person name="Xu Z."/>
            <person name="Shi J."/>
            <person name="Shen Y."/>
            <person name="Jiao R."/>
            <person name="Tan R."/>
            <person name="Ge H."/>
        </authorList>
    </citation>
    <scope>NUCLEOTIDE SEQUENCE</scope>
    <source>
        <strain evidence="1">NA01583</strain>
    </source>
</reference>
<evidence type="ECO:0000313" key="1">
    <source>
        <dbReference type="EMBL" id="QJU69522.1"/>
    </source>
</evidence>
<protein>
    <submittedName>
        <fullName evidence="1">DUF4913 domain-containing protein</fullName>
    </submittedName>
</protein>
<dbReference type="AlphaFoldDB" id="A0A6M5KB80"/>
<dbReference type="InterPro" id="IPR032584">
    <property type="entry name" value="DUF4913"/>
</dbReference>
<sequence length="156" mass="17273">MTGANSPEPDQFPDIDLTLDPPPAPSTGPRADLQHLDSPHFPDSAAAEQTEIDKLRSWVSDYLVPVWVHSVSAEQPWCTSWQEHDDALSSLHALYRAWQGLINTEGDAGLVGPSNWIVHHLGPIMARLRDPRGPFRRCVRGTTKIEHHLPEPAPTA</sequence>
<dbReference type="Pfam" id="PF16259">
    <property type="entry name" value="DUF4913"/>
    <property type="match status" value="1"/>
</dbReference>